<feature type="transmembrane region" description="Helical" evidence="1">
    <location>
        <begin position="502"/>
        <end position="523"/>
    </location>
</feature>
<evidence type="ECO:0000313" key="2">
    <source>
        <dbReference type="EMBL" id="GEU73813.1"/>
    </source>
</evidence>
<evidence type="ECO:0008006" key="3">
    <source>
        <dbReference type="Google" id="ProtNLM"/>
    </source>
</evidence>
<keyword evidence="1" id="KW-1133">Transmembrane helix</keyword>
<proteinExistence type="predicted"/>
<accession>A0A6L2MIP7</accession>
<gene>
    <name evidence="2" type="ORF">Tci_045791</name>
</gene>
<name>A0A6L2MIP7_TANCI</name>
<dbReference type="EMBL" id="BKCJ010006762">
    <property type="protein sequence ID" value="GEU73813.1"/>
    <property type="molecule type" value="Genomic_DNA"/>
</dbReference>
<keyword evidence="1" id="KW-0812">Transmembrane</keyword>
<sequence>MRDGFCSLCNSRNSCVYDPNPNSFDCLPDYYHPPHPTYETYSGDSCGNDSYFGYDCPPQFPPSYESEPGYIQNYNSYPHDSPSFPQQYPCCDNCGGLHETFQCQPMNQNFYNSNSLENAINSVQTFLRKFNRYSFFKTPKVLLLAWDRVFEIKDAFGNKQYKSEDIQKLFRKLLIDLQNIHEELTEYINTPGWNRPAFYNIGDDDDVDYTIAITPVLSTEEPDNSLSMEDEHLDTIPATESDEVIKSSVEDLVPIPSESEGIPDTMCDVHLVNNPTPLEAKDHFEIVINSNDDYSSSDDDSLYNENIEYDDNLREKLLNINLLIAKIEALKDNPTPSSEFLTKSSSTSPKSFLEETNTFDYSLLEFENFCFDLEEISSGSTTTHSDISLSDYEAFYFYDDHIKKISSGSTTTHSDISLSEYDSFIFDLSNDQFPPTDRSDLTHEEFDDELAHIISPPEYDCFYFRNLPDPGEWISILNSRIRENLSSTTRVNLSVEDDHSPLLAYVVWIFLAYLMYPVIPPYLY</sequence>
<protein>
    <recommendedName>
        <fullName evidence="3">Reverse transcriptase domain-containing protein</fullName>
    </recommendedName>
</protein>
<keyword evidence="1" id="KW-0472">Membrane</keyword>
<evidence type="ECO:0000256" key="1">
    <source>
        <dbReference type="SAM" id="Phobius"/>
    </source>
</evidence>
<dbReference type="AlphaFoldDB" id="A0A6L2MIP7"/>
<organism evidence="2">
    <name type="scientific">Tanacetum cinerariifolium</name>
    <name type="common">Dalmatian daisy</name>
    <name type="synonym">Chrysanthemum cinerariifolium</name>
    <dbReference type="NCBI Taxonomy" id="118510"/>
    <lineage>
        <taxon>Eukaryota</taxon>
        <taxon>Viridiplantae</taxon>
        <taxon>Streptophyta</taxon>
        <taxon>Embryophyta</taxon>
        <taxon>Tracheophyta</taxon>
        <taxon>Spermatophyta</taxon>
        <taxon>Magnoliopsida</taxon>
        <taxon>eudicotyledons</taxon>
        <taxon>Gunneridae</taxon>
        <taxon>Pentapetalae</taxon>
        <taxon>asterids</taxon>
        <taxon>campanulids</taxon>
        <taxon>Asterales</taxon>
        <taxon>Asteraceae</taxon>
        <taxon>Asteroideae</taxon>
        <taxon>Anthemideae</taxon>
        <taxon>Anthemidinae</taxon>
        <taxon>Tanacetum</taxon>
    </lineage>
</organism>
<reference evidence="2" key="1">
    <citation type="journal article" date="2019" name="Sci. Rep.">
        <title>Draft genome of Tanacetum cinerariifolium, the natural source of mosquito coil.</title>
        <authorList>
            <person name="Yamashiro T."/>
            <person name="Shiraishi A."/>
            <person name="Satake H."/>
            <person name="Nakayama K."/>
        </authorList>
    </citation>
    <scope>NUCLEOTIDE SEQUENCE</scope>
</reference>
<comment type="caution">
    <text evidence="2">The sequence shown here is derived from an EMBL/GenBank/DDBJ whole genome shotgun (WGS) entry which is preliminary data.</text>
</comment>